<feature type="compositionally biased region" description="Polar residues" evidence="1">
    <location>
        <begin position="87"/>
        <end position="106"/>
    </location>
</feature>
<feature type="compositionally biased region" description="Basic and acidic residues" evidence="1">
    <location>
        <begin position="111"/>
        <end position="141"/>
    </location>
</feature>
<accession>A0ABD0L250</accession>
<evidence type="ECO:0000313" key="3">
    <source>
        <dbReference type="Proteomes" id="UP001519460"/>
    </source>
</evidence>
<gene>
    <name evidence="2" type="ORF">BaRGS_00015293</name>
</gene>
<evidence type="ECO:0000256" key="1">
    <source>
        <dbReference type="SAM" id="MobiDB-lite"/>
    </source>
</evidence>
<protein>
    <submittedName>
        <fullName evidence="2">Uncharacterized protein</fullName>
    </submittedName>
</protein>
<reference evidence="2 3" key="1">
    <citation type="journal article" date="2023" name="Sci. Data">
        <title>Genome assembly of the Korean intertidal mud-creeper Batillaria attramentaria.</title>
        <authorList>
            <person name="Patra A.K."/>
            <person name="Ho P.T."/>
            <person name="Jun S."/>
            <person name="Lee S.J."/>
            <person name="Kim Y."/>
            <person name="Won Y.J."/>
        </authorList>
    </citation>
    <scope>NUCLEOTIDE SEQUENCE [LARGE SCALE GENOMIC DNA]</scope>
    <source>
        <strain evidence="2">Wonlab-2016</strain>
    </source>
</reference>
<evidence type="ECO:0000313" key="2">
    <source>
        <dbReference type="EMBL" id="KAK7493393.1"/>
    </source>
</evidence>
<feature type="compositionally biased region" description="Basic and acidic residues" evidence="1">
    <location>
        <begin position="47"/>
        <end position="74"/>
    </location>
</feature>
<feature type="region of interest" description="Disordered" evidence="1">
    <location>
        <begin position="1"/>
        <end position="221"/>
    </location>
</feature>
<organism evidence="2 3">
    <name type="scientific">Batillaria attramentaria</name>
    <dbReference type="NCBI Taxonomy" id="370345"/>
    <lineage>
        <taxon>Eukaryota</taxon>
        <taxon>Metazoa</taxon>
        <taxon>Spiralia</taxon>
        <taxon>Lophotrochozoa</taxon>
        <taxon>Mollusca</taxon>
        <taxon>Gastropoda</taxon>
        <taxon>Caenogastropoda</taxon>
        <taxon>Sorbeoconcha</taxon>
        <taxon>Cerithioidea</taxon>
        <taxon>Batillariidae</taxon>
        <taxon>Batillaria</taxon>
    </lineage>
</organism>
<comment type="caution">
    <text evidence="2">The sequence shown here is derived from an EMBL/GenBank/DDBJ whole genome shotgun (WGS) entry which is preliminary data.</text>
</comment>
<dbReference type="AlphaFoldDB" id="A0ABD0L250"/>
<keyword evidence="3" id="KW-1185">Reference proteome</keyword>
<sequence length="304" mass="32598">MASESGGDPGGGKAPRGNKGDSGDGNSSPGTPENSHGKLLPQPRGAPEGDRRAPQENPRSRRDRGALGGDKRSPQENPSSRKRPGTSGDSGTSEGAQRSPKATQGPHSKKRVIESHDNGSSDWHLVTDKKKSRKELLEEARKARKKRHEVQYKLNRARRMAERDGSGEGCSGESRGPGNTTGGSEVTGSYADTVRSVSQGAGPERAATSAPKMESRPSGQSERRITCLIPICGSVLLGEGFRHHVLDEHVHPLFAGSARGEWNQRTLLSESLTLTHLTLVLGLGQCLKDLAAYVEHYQLLLNLR</sequence>
<dbReference type="EMBL" id="JACVVK020000093">
    <property type="protein sequence ID" value="KAK7493393.1"/>
    <property type="molecule type" value="Genomic_DNA"/>
</dbReference>
<name>A0ABD0L250_9CAEN</name>
<dbReference type="Proteomes" id="UP001519460">
    <property type="component" value="Unassembled WGS sequence"/>
</dbReference>
<proteinExistence type="predicted"/>